<dbReference type="Pfam" id="PF23489">
    <property type="entry name" value="V-ATPase_su_f"/>
    <property type="match status" value="1"/>
</dbReference>
<keyword evidence="3 5" id="KW-1133">Transmembrane helix</keyword>
<dbReference type="GO" id="GO:0016020">
    <property type="term" value="C:membrane"/>
    <property type="evidence" value="ECO:0007669"/>
    <property type="project" value="UniProtKB-SubCell"/>
</dbReference>
<feature type="transmembrane region" description="Helical" evidence="5">
    <location>
        <begin position="7"/>
        <end position="27"/>
    </location>
</feature>
<proteinExistence type="predicted"/>
<name>A0A8A3PAP3_9HELO</name>
<evidence type="ECO:0000256" key="4">
    <source>
        <dbReference type="ARBA" id="ARBA00023136"/>
    </source>
</evidence>
<keyword evidence="4 5" id="KW-0472">Membrane</keyword>
<dbReference type="OrthoDB" id="67317at2759"/>
<evidence type="ECO:0000256" key="3">
    <source>
        <dbReference type="ARBA" id="ARBA00022989"/>
    </source>
</evidence>
<organism evidence="6 7">
    <name type="scientific">Monilinia vaccinii-corymbosi</name>
    <dbReference type="NCBI Taxonomy" id="61207"/>
    <lineage>
        <taxon>Eukaryota</taxon>
        <taxon>Fungi</taxon>
        <taxon>Dikarya</taxon>
        <taxon>Ascomycota</taxon>
        <taxon>Pezizomycotina</taxon>
        <taxon>Leotiomycetes</taxon>
        <taxon>Helotiales</taxon>
        <taxon>Sclerotiniaceae</taxon>
        <taxon>Monilinia</taxon>
    </lineage>
</organism>
<dbReference type="AlphaFoldDB" id="A0A8A3PAP3"/>
<dbReference type="Proteomes" id="UP000672032">
    <property type="component" value="Chromosome 3"/>
</dbReference>
<evidence type="ECO:0000256" key="2">
    <source>
        <dbReference type="ARBA" id="ARBA00022692"/>
    </source>
</evidence>
<keyword evidence="7" id="KW-1185">Reference proteome</keyword>
<keyword evidence="2 5" id="KW-0812">Transmembrane</keyword>
<accession>A0A8A3PAP3</accession>
<feature type="transmembrane region" description="Helical" evidence="5">
    <location>
        <begin position="47"/>
        <end position="67"/>
    </location>
</feature>
<evidence type="ECO:0000256" key="1">
    <source>
        <dbReference type="ARBA" id="ARBA00004370"/>
    </source>
</evidence>
<comment type="subcellular location">
    <subcellularLocation>
        <location evidence="1">Membrane</location>
    </subcellularLocation>
</comment>
<protein>
    <submittedName>
        <fullName evidence="6">Uncharacterized protein</fullName>
    </submittedName>
</protein>
<gene>
    <name evidence="6" type="ORF">DSL72_001717</name>
</gene>
<evidence type="ECO:0000313" key="6">
    <source>
        <dbReference type="EMBL" id="QSZ32147.1"/>
    </source>
</evidence>
<dbReference type="EMBL" id="CP063407">
    <property type="protein sequence ID" value="QSZ32147.1"/>
    <property type="molecule type" value="Genomic_DNA"/>
</dbReference>
<reference evidence="6" key="1">
    <citation type="submission" date="2020-10" db="EMBL/GenBank/DDBJ databases">
        <title>Genome Sequence of Monilinia vaccinii-corymbosi Sheds Light on Mummy Berry Disease Infection of Blueberry and Mating Type.</title>
        <authorList>
            <person name="Yow A.G."/>
            <person name="Zhang Y."/>
            <person name="Bansal K."/>
            <person name="Eacker S.M."/>
            <person name="Sullivan S."/>
            <person name="Liachko I."/>
            <person name="Cubeta M.A."/>
            <person name="Rollins J.A."/>
            <person name="Ashrafi H."/>
        </authorList>
    </citation>
    <scope>NUCLEOTIDE SEQUENCE</scope>
    <source>
        <strain evidence="6">RL-1</strain>
    </source>
</reference>
<sequence>MKPVVGVMQAWSCIVISVFGVVILSIIGTLFKSNNHALLGGKEDPDHGAAVAATVFSAVVVYAVRLVKLLDGFGPSSHPSTLNPSRCTN</sequence>
<evidence type="ECO:0000256" key="5">
    <source>
        <dbReference type="SAM" id="Phobius"/>
    </source>
</evidence>
<evidence type="ECO:0000313" key="7">
    <source>
        <dbReference type="Proteomes" id="UP000672032"/>
    </source>
</evidence>
<dbReference type="InterPro" id="IPR056552">
    <property type="entry name" value="Ribonucl_Kappa"/>
</dbReference>